<dbReference type="VEuPathDB" id="FungiDB:PGTG_11102"/>
<dbReference type="OrthoDB" id="10553616at2759"/>
<dbReference type="AlphaFoldDB" id="E3KND7"/>
<feature type="region of interest" description="Disordered" evidence="1">
    <location>
        <begin position="415"/>
        <end position="441"/>
    </location>
</feature>
<evidence type="ECO:0000256" key="2">
    <source>
        <dbReference type="SAM" id="Phobius"/>
    </source>
</evidence>
<keyword evidence="2" id="KW-1133">Transmembrane helix</keyword>
<dbReference type="KEGG" id="pgr:PGTG_11102"/>
<keyword evidence="4" id="KW-1185">Reference proteome</keyword>
<dbReference type="RefSeq" id="XP_003330192.1">
    <property type="nucleotide sequence ID" value="XM_003330144.1"/>
</dbReference>
<organism evidence="3 4">
    <name type="scientific">Puccinia graminis f. sp. tritici (strain CRL 75-36-700-3 / race SCCL)</name>
    <name type="common">Black stem rust fungus</name>
    <dbReference type="NCBI Taxonomy" id="418459"/>
    <lineage>
        <taxon>Eukaryota</taxon>
        <taxon>Fungi</taxon>
        <taxon>Dikarya</taxon>
        <taxon>Basidiomycota</taxon>
        <taxon>Pucciniomycotina</taxon>
        <taxon>Pucciniomycetes</taxon>
        <taxon>Pucciniales</taxon>
        <taxon>Pucciniaceae</taxon>
        <taxon>Puccinia</taxon>
    </lineage>
</organism>
<reference evidence="4" key="2">
    <citation type="journal article" date="2011" name="Proc. Natl. Acad. Sci. U.S.A.">
        <title>Obligate biotrophy features unraveled by the genomic analysis of rust fungi.</title>
        <authorList>
            <person name="Duplessis S."/>
            <person name="Cuomo C.A."/>
            <person name="Lin Y.-C."/>
            <person name="Aerts A."/>
            <person name="Tisserant E."/>
            <person name="Veneault-Fourrey C."/>
            <person name="Joly D.L."/>
            <person name="Hacquard S."/>
            <person name="Amselem J."/>
            <person name="Cantarel B.L."/>
            <person name="Chiu R."/>
            <person name="Coutinho P.M."/>
            <person name="Feau N."/>
            <person name="Field M."/>
            <person name="Frey P."/>
            <person name="Gelhaye E."/>
            <person name="Goldberg J."/>
            <person name="Grabherr M.G."/>
            <person name="Kodira C.D."/>
            <person name="Kohler A."/>
            <person name="Kuees U."/>
            <person name="Lindquist E.A."/>
            <person name="Lucas S.M."/>
            <person name="Mago R."/>
            <person name="Mauceli E."/>
            <person name="Morin E."/>
            <person name="Murat C."/>
            <person name="Pangilinan J.L."/>
            <person name="Park R."/>
            <person name="Pearson M."/>
            <person name="Quesneville H."/>
            <person name="Rouhier N."/>
            <person name="Sakthikumar S."/>
            <person name="Salamov A.A."/>
            <person name="Schmutz J."/>
            <person name="Selles B."/>
            <person name="Shapiro H."/>
            <person name="Tanguay P."/>
            <person name="Tuskan G.A."/>
            <person name="Henrissat B."/>
            <person name="Van de Peer Y."/>
            <person name="Rouze P."/>
            <person name="Ellis J.G."/>
            <person name="Dodds P.N."/>
            <person name="Schein J.E."/>
            <person name="Zhong S."/>
            <person name="Hamelin R.C."/>
            <person name="Grigoriev I.V."/>
            <person name="Szabo L.J."/>
            <person name="Martin F."/>
        </authorList>
    </citation>
    <scope>NUCLEOTIDE SEQUENCE [LARGE SCALE GENOMIC DNA]</scope>
    <source>
        <strain evidence="4">CRL 75-36-700-3 / race SCCL</strain>
    </source>
</reference>
<dbReference type="Proteomes" id="UP000008783">
    <property type="component" value="Unassembled WGS sequence"/>
</dbReference>
<accession>E3KND7</accession>
<dbReference type="HOGENOM" id="CLU_621318_0_0_1"/>
<evidence type="ECO:0000313" key="4">
    <source>
        <dbReference type="Proteomes" id="UP000008783"/>
    </source>
</evidence>
<protein>
    <submittedName>
        <fullName evidence="3">Uncharacterized protein</fullName>
    </submittedName>
</protein>
<keyword evidence="2" id="KW-0472">Membrane</keyword>
<feature type="transmembrane region" description="Helical" evidence="2">
    <location>
        <begin position="61"/>
        <end position="80"/>
    </location>
</feature>
<gene>
    <name evidence="3" type="ORF">PGTG_11102</name>
</gene>
<proteinExistence type="predicted"/>
<name>E3KND7_PUCGT</name>
<evidence type="ECO:0000313" key="3">
    <source>
        <dbReference type="EMBL" id="EFP85773.1"/>
    </source>
</evidence>
<feature type="compositionally biased region" description="Polar residues" evidence="1">
    <location>
        <begin position="415"/>
        <end position="427"/>
    </location>
</feature>
<keyword evidence="2" id="KW-0812">Transmembrane</keyword>
<reference key="1">
    <citation type="submission" date="2007-01" db="EMBL/GenBank/DDBJ databases">
        <title>The Genome Sequence of Puccinia graminis f. sp. tritici Strain CRL 75-36-700-3.</title>
        <authorList>
            <consortium name="The Broad Institute Genome Sequencing Platform"/>
            <person name="Birren B."/>
            <person name="Lander E."/>
            <person name="Galagan J."/>
            <person name="Nusbaum C."/>
            <person name="Devon K."/>
            <person name="Cuomo C."/>
            <person name="Jaffe D."/>
            <person name="Butler J."/>
            <person name="Alvarez P."/>
            <person name="Gnerre S."/>
            <person name="Grabherr M."/>
            <person name="Mauceli E."/>
            <person name="Brockman W."/>
            <person name="Young S."/>
            <person name="LaButti K."/>
            <person name="Sykes S."/>
            <person name="DeCaprio D."/>
            <person name="Crawford M."/>
            <person name="Koehrsen M."/>
            <person name="Engels R."/>
            <person name="Montgomery P."/>
            <person name="Pearson M."/>
            <person name="Howarth C."/>
            <person name="Larson L."/>
            <person name="White J."/>
            <person name="Zeng Q."/>
            <person name="Kodira C."/>
            <person name="Yandava C."/>
            <person name="Alvarado L."/>
            <person name="O'Leary S."/>
            <person name="Szabo L."/>
            <person name="Dean R."/>
            <person name="Schein J."/>
        </authorList>
    </citation>
    <scope>NUCLEOTIDE SEQUENCE</scope>
    <source>
        <strain>CRL 75-36-700-3</strain>
    </source>
</reference>
<dbReference type="GeneID" id="10544348"/>
<dbReference type="InParanoid" id="E3KND7"/>
<evidence type="ECO:0000256" key="1">
    <source>
        <dbReference type="SAM" id="MobiDB-lite"/>
    </source>
</evidence>
<dbReference type="EMBL" id="DS178296">
    <property type="protein sequence ID" value="EFP85773.1"/>
    <property type="molecule type" value="Genomic_DNA"/>
</dbReference>
<sequence length="441" mass="49075">MWGFGWVMWDHRRLKMDDGGSPASTAGVGASSGAVHASGGLKQMRQSPRAEFSKLGLKPSFLCIFLPMLFFLHCYLIYLWPKEVIFENDNFSTEVELFWCVRVHQTAYVQLLSFGLINKIRQVLKNLRPNIKKVLREHQDFKSCDAPTKTIETQHLSLSTSGPSLPCGEFPSGTAWPALRCQMRPPQLETCDKFGTPLMRLVGLIMMRDKSHFGLWQTVLTKSRRQTPLTELGSGEVSRHVKKYLLQEQRRLKPHDREVRKIGTVADWNHESIFQFVPVGPELFRACHIFGLIIVNTQSFARLSPINTHLRETDVLALFCECAKVSTLYGTHACLSCIGYGPGCEVTHVAGLLFIHSNRYSPGTFPSLRFEALINSRLEAANFSSACRACVEVFEAEAGVGQGVHIPCQSPATSEVSSSPAGTTGQAINPKFGFPLSSQPS</sequence>